<keyword evidence="1" id="KW-0472">Membrane</keyword>
<dbReference type="EMBL" id="JBBPBM010000661">
    <property type="protein sequence ID" value="KAK8492982.1"/>
    <property type="molecule type" value="Genomic_DNA"/>
</dbReference>
<proteinExistence type="predicted"/>
<keyword evidence="1" id="KW-1133">Transmembrane helix</keyword>
<feature type="transmembrane region" description="Helical" evidence="1">
    <location>
        <begin position="40"/>
        <end position="65"/>
    </location>
</feature>
<comment type="caution">
    <text evidence="2">The sequence shown here is derived from an EMBL/GenBank/DDBJ whole genome shotgun (WGS) entry which is preliminary data.</text>
</comment>
<reference evidence="2 3" key="1">
    <citation type="journal article" date="2024" name="G3 (Bethesda)">
        <title>Genome assembly of Hibiscus sabdariffa L. provides insights into metabolisms of medicinal natural products.</title>
        <authorList>
            <person name="Kim T."/>
        </authorList>
    </citation>
    <scope>NUCLEOTIDE SEQUENCE [LARGE SCALE GENOMIC DNA]</scope>
    <source>
        <strain evidence="2">TK-2024</strain>
        <tissue evidence="2">Old leaves</tissue>
    </source>
</reference>
<keyword evidence="1" id="KW-0812">Transmembrane</keyword>
<evidence type="ECO:0000256" key="1">
    <source>
        <dbReference type="SAM" id="Phobius"/>
    </source>
</evidence>
<dbReference type="Proteomes" id="UP001472677">
    <property type="component" value="Unassembled WGS sequence"/>
</dbReference>
<gene>
    <name evidence="2" type="ORF">V6N12_041600</name>
</gene>
<organism evidence="2 3">
    <name type="scientific">Hibiscus sabdariffa</name>
    <name type="common">roselle</name>
    <dbReference type="NCBI Taxonomy" id="183260"/>
    <lineage>
        <taxon>Eukaryota</taxon>
        <taxon>Viridiplantae</taxon>
        <taxon>Streptophyta</taxon>
        <taxon>Embryophyta</taxon>
        <taxon>Tracheophyta</taxon>
        <taxon>Spermatophyta</taxon>
        <taxon>Magnoliopsida</taxon>
        <taxon>eudicotyledons</taxon>
        <taxon>Gunneridae</taxon>
        <taxon>Pentapetalae</taxon>
        <taxon>rosids</taxon>
        <taxon>malvids</taxon>
        <taxon>Malvales</taxon>
        <taxon>Malvaceae</taxon>
        <taxon>Malvoideae</taxon>
        <taxon>Hibiscus</taxon>
    </lineage>
</organism>
<evidence type="ECO:0000313" key="3">
    <source>
        <dbReference type="Proteomes" id="UP001472677"/>
    </source>
</evidence>
<evidence type="ECO:0000313" key="2">
    <source>
        <dbReference type="EMBL" id="KAK8492982.1"/>
    </source>
</evidence>
<protein>
    <submittedName>
        <fullName evidence="2">Uncharacterized protein</fullName>
    </submittedName>
</protein>
<name>A0ABR2AIZ2_9ROSI</name>
<accession>A0ABR2AIZ2</accession>
<keyword evidence="3" id="KW-1185">Reference proteome</keyword>
<sequence>MVAIAAGTMTTSCAEAWESAESKQVVIVPTFSYCGSCYSRLALILVQILLGTGALIGVGADMLLVNVRKTALIALGGYYEVNPQLWIWLQLEPFNHSRARCLSCPLSALEIDVSEHLLVRIFYRYCSEGSIGVSVSRHQPKVSVDRHSRERDIATSHINLLFVSILDVGVEFPHPRDINLSGLLHKILSIMLGDYCNRLNIELGLIISR</sequence>